<evidence type="ECO:0000256" key="2">
    <source>
        <dbReference type="ARBA" id="ARBA00008193"/>
    </source>
</evidence>
<sequence length="236" mass="24711">MTDTVGEFLRVIDLTGVFGNAILGGIVARELHLDPIGFAALATLSGLGGGLIRDTLLQHGPPVALTDFLYPLAVIAGAIVAFLTPVHDRAWALVFPVVDALALGCWAAAGAQKTLHVGLGWLPAILLGTITAVGGGALRDLAVRRTPQIFGGNTLYATCAVAASVVAVALDYVGRASAGMVLATLVGAGFVLLARWRGWQLWTGLDWDYDIQRSPGRLLPRIAVRVNRRPAPPPEV</sequence>
<dbReference type="PANTHER" id="PTHR30506:SF3">
    <property type="entry name" value="UPF0126 INNER MEMBRANE PROTEIN YADS-RELATED"/>
    <property type="match status" value="1"/>
</dbReference>
<feature type="transmembrane region" description="Helical" evidence="7">
    <location>
        <begin position="115"/>
        <end position="138"/>
    </location>
</feature>
<keyword evidence="3" id="KW-1003">Cell membrane</keyword>
<organism evidence="9 10">
    <name type="scientific">Mycobacterium gordonae</name>
    <dbReference type="NCBI Taxonomy" id="1778"/>
    <lineage>
        <taxon>Bacteria</taxon>
        <taxon>Bacillati</taxon>
        <taxon>Actinomycetota</taxon>
        <taxon>Actinomycetes</taxon>
        <taxon>Mycobacteriales</taxon>
        <taxon>Mycobacteriaceae</taxon>
        <taxon>Mycobacterium</taxon>
    </lineage>
</organism>
<dbReference type="Pfam" id="PF03458">
    <property type="entry name" value="Gly_transporter"/>
    <property type="match status" value="2"/>
</dbReference>
<feature type="transmembrane region" description="Helical" evidence="7">
    <location>
        <begin position="150"/>
        <end position="170"/>
    </location>
</feature>
<name>A0A1A6BMJ4_MYCGO</name>
<dbReference type="EMBL" id="MAEM01000068">
    <property type="protein sequence ID" value="OBS03555.1"/>
    <property type="molecule type" value="Genomic_DNA"/>
</dbReference>
<dbReference type="GO" id="GO:0005886">
    <property type="term" value="C:plasma membrane"/>
    <property type="evidence" value="ECO:0007669"/>
    <property type="project" value="UniProtKB-SubCell"/>
</dbReference>
<dbReference type="PANTHER" id="PTHR30506">
    <property type="entry name" value="INNER MEMBRANE PROTEIN"/>
    <property type="match status" value="1"/>
</dbReference>
<accession>A0A1A6BMJ4</accession>
<feature type="domain" description="Glycine transporter" evidence="8">
    <location>
        <begin position="97"/>
        <end position="170"/>
    </location>
</feature>
<evidence type="ECO:0000313" key="9">
    <source>
        <dbReference type="EMBL" id="OBS03555.1"/>
    </source>
</evidence>
<feature type="transmembrane region" description="Helical" evidence="7">
    <location>
        <begin position="90"/>
        <end position="109"/>
    </location>
</feature>
<feature type="domain" description="Glycine transporter" evidence="8">
    <location>
        <begin position="11"/>
        <end position="84"/>
    </location>
</feature>
<dbReference type="Proteomes" id="UP000093757">
    <property type="component" value="Unassembled WGS sequence"/>
</dbReference>
<comment type="subcellular location">
    <subcellularLocation>
        <location evidence="1">Cell membrane</location>
        <topology evidence="1">Multi-pass membrane protein</topology>
    </subcellularLocation>
</comment>
<keyword evidence="6 7" id="KW-0472">Membrane</keyword>
<dbReference type="AlphaFoldDB" id="A0A1A6BMJ4"/>
<reference evidence="9 10" key="1">
    <citation type="submission" date="2016-06" db="EMBL/GenBank/DDBJ databases">
        <authorList>
            <person name="Kjaerup R.B."/>
            <person name="Dalgaard T.S."/>
            <person name="Juul-Madsen H.R."/>
        </authorList>
    </citation>
    <scope>NUCLEOTIDE SEQUENCE [LARGE SCALE GENOMIC DNA]</scope>
    <source>
        <strain evidence="9 10">1245752.6</strain>
    </source>
</reference>
<keyword evidence="5 7" id="KW-1133">Transmembrane helix</keyword>
<keyword evidence="4 7" id="KW-0812">Transmembrane</keyword>
<feature type="transmembrane region" description="Helical" evidence="7">
    <location>
        <begin position="176"/>
        <end position="194"/>
    </location>
</feature>
<proteinExistence type="inferred from homology"/>
<comment type="similarity">
    <text evidence="2">Belongs to the UPF0126 family.</text>
</comment>
<feature type="transmembrane region" description="Helical" evidence="7">
    <location>
        <begin position="63"/>
        <end position="83"/>
    </location>
</feature>
<evidence type="ECO:0000256" key="7">
    <source>
        <dbReference type="SAM" id="Phobius"/>
    </source>
</evidence>
<evidence type="ECO:0000259" key="8">
    <source>
        <dbReference type="Pfam" id="PF03458"/>
    </source>
</evidence>
<protein>
    <recommendedName>
        <fullName evidence="8">Glycine transporter domain-containing protein</fullName>
    </recommendedName>
</protein>
<evidence type="ECO:0000256" key="3">
    <source>
        <dbReference type="ARBA" id="ARBA00022475"/>
    </source>
</evidence>
<gene>
    <name evidence="9" type="ORF">A9W98_00980</name>
</gene>
<dbReference type="RefSeq" id="WP_065132362.1">
    <property type="nucleotide sequence ID" value="NZ_JACKSU010000076.1"/>
</dbReference>
<evidence type="ECO:0000256" key="4">
    <source>
        <dbReference type="ARBA" id="ARBA00022692"/>
    </source>
</evidence>
<comment type="caution">
    <text evidence="9">The sequence shown here is derived from an EMBL/GenBank/DDBJ whole genome shotgun (WGS) entry which is preliminary data.</text>
</comment>
<dbReference type="InterPro" id="IPR005115">
    <property type="entry name" value="Gly_transporter"/>
</dbReference>
<evidence type="ECO:0000256" key="6">
    <source>
        <dbReference type="ARBA" id="ARBA00023136"/>
    </source>
</evidence>
<evidence type="ECO:0000256" key="1">
    <source>
        <dbReference type="ARBA" id="ARBA00004651"/>
    </source>
</evidence>
<evidence type="ECO:0000256" key="5">
    <source>
        <dbReference type="ARBA" id="ARBA00022989"/>
    </source>
</evidence>
<evidence type="ECO:0000313" key="10">
    <source>
        <dbReference type="Proteomes" id="UP000093757"/>
    </source>
</evidence>